<feature type="domain" description="LTD" evidence="1">
    <location>
        <begin position="243"/>
        <end position="338"/>
    </location>
</feature>
<evidence type="ECO:0000313" key="3">
    <source>
        <dbReference type="Proteomes" id="UP001164653"/>
    </source>
</evidence>
<evidence type="ECO:0000313" key="2">
    <source>
        <dbReference type="EMBL" id="WAC12632.1"/>
    </source>
</evidence>
<sequence length="351" mass="38785">MALKNYHLFIGGYDRGLMAPDANHFEIKLNTGNDFYRIAVNVRSQDGSMLMTFVDENFQHELCDRLLIEFPANGVYNINDPAKRKQFGLDFLRRNMVGDFNKMVILPNNAPGLDNDLEEKLTALLNKSKADANARIFAFGEKWPSTNNKDKYFPEIKDQGLHDIHLNQGNPTGSFDKDNGVFQDGGILIHFPGLNRWAVILLAFQTEFNTLNPATLHTDDITGHRIVGDTGTGGEPSGETDVDGDVVIVGALVNPKGNEAGKEKVILMNTTDEDISLAGWQLVDRTRKEFLIENAEIHAAGTLEILIPASSNFVLGNKGGTISLLNVQGIKTSGVQYTKEQAKNEGRVIHF</sequence>
<reference evidence="2" key="1">
    <citation type="submission" date="2022-11" db="EMBL/GenBank/DDBJ databases">
        <title>Dyadobacter pollutisoli sp. nov., isolated from plastic dumped soil.</title>
        <authorList>
            <person name="Kim J.M."/>
            <person name="Kim K.R."/>
            <person name="Lee J.K."/>
            <person name="Hao L."/>
            <person name="Jeon C.O."/>
        </authorList>
    </citation>
    <scope>NUCLEOTIDE SEQUENCE</scope>
    <source>
        <strain evidence="2">U1</strain>
    </source>
</reference>
<name>A0A9E8SQ50_9BACT</name>
<dbReference type="InterPro" id="IPR001322">
    <property type="entry name" value="Lamin_tail_dom"/>
</dbReference>
<dbReference type="InterPro" id="IPR036415">
    <property type="entry name" value="Lamin_tail_dom_sf"/>
</dbReference>
<dbReference type="Proteomes" id="UP001164653">
    <property type="component" value="Chromosome"/>
</dbReference>
<protein>
    <submittedName>
        <fullName evidence="2">DUF2278 family protein</fullName>
    </submittedName>
</protein>
<dbReference type="KEGG" id="dpf:ON006_01445"/>
<dbReference type="Pfam" id="PF00932">
    <property type="entry name" value="LTD"/>
    <property type="match status" value="1"/>
</dbReference>
<accession>A0A9E8SQ50</accession>
<keyword evidence="3" id="KW-1185">Reference proteome</keyword>
<dbReference type="Pfam" id="PF10042">
    <property type="entry name" value="DUF2278"/>
    <property type="match status" value="1"/>
</dbReference>
<dbReference type="RefSeq" id="WP_244823332.1">
    <property type="nucleotide sequence ID" value="NZ_CP112998.1"/>
</dbReference>
<evidence type="ECO:0000259" key="1">
    <source>
        <dbReference type="Pfam" id="PF00932"/>
    </source>
</evidence>
<dbReference type="AlphaFoldDB" id="A0A9E8SQ50"/>
<proteinExistence type="predicted"/>
<dbReference type="InterPro" id="IPR019268">
    <property type="entry name" value="DUF2278"/>
</dbReference>
<dbReference type="SUPFAM" id="SSF74853">
    <property type="entry name" value="Lamin A/C globular tail domain"/>
    <property type="match status" value="1"/>
</dbReference>
<dbReference type="EMBL" id="CP112998">
    <property type="protein sequence ID" value="WAC12632.1"/>
    <property type="molecule type" value="Genomic_DNA"/>
</dbReference>
<gene>
    <name evidence="2" type="ORF">ON006_01445</name>
</gene>
<organism evidence="2 3">
    <name type="scientific">Dyadobacter pollutisoli</name>
    <dbReference type="NCBI Taxonomy" id="2910158"/>
    <lineage>
        <taxon>Bacteria</taxon>
        <taxon>Pseudomonadati</taxon>
        <taxon>Bacteroidota</taxon>
        <taxon>Cytophagia</taxon>
        <taxon>Cytophagales</taxon>
        <taxon>Spirosomataceae</taxon>
        <taxon>Dyadobacter</taxon>
    </lineage>
</organism>